<evidence type="ECO:0000313" key="2">
    <source>
        <dbReference type="Proteomes" id="UP000308836"/>
    </source>
</evidence>
<keyword evidence="2" id="KW-1185">Reference proteome</keyword>
<dbReference type="EMBL" id="SRYG01000032">
    <property type="protein sequence ID" value="TGY64839.1"/>
    <property type="molecule type" value="Genomic_DNA"/>
</dbReference>
<comment type="caution">
    <text evidence="1">The sequence shown here is derived from an EMBL/GenBank/DDBJ whole genome shotgun (WGS) entry which is preliminary data.</text>
</comment>
<accession>A0AC61R4F0</accession>
<protein>
    <submittedName>
        <fullName evidence="1">Polysaccharide deacetylase</fullName>
    </submittedName>
</protein>
<organism evidence="1 2">
    <name type="scientific">Dubosiella muris</name>
    <dbReference type="NCBI Taxonomy" id="3038133"/>
    <lineage>
        <taxon>Bacteria</taxon>
        <taxon>Bacillati</taxon>
        <taxon>Bacillota</taxon>
        <taxon>Erysipelotrichia</taxon>
        <taxon>Erysipelotrichales</taxon>
        <taxon>Erysipelotrichaceae</taxon>
        <taxon>Dubosiella</taxon>
    </lineage>
</organism>
<sequence length="473" mass="53396">MPVKRRKRKRRKLRLGRVLVVLAIPLLAVLGIYVLYLTFNPIQLRSRDVVVEYKEKYDPKSNIKFVFRGDPEQVQIKGNIDTNKKGEYPITYAYNGRTADALINVKDTKAPELALEDVHVDMTTEFDPATLVKSAKDAGKIQYAYKYDKESIDVRGKHEVEVVATDEDGNETRKTAMLIREEDTKAPTLKDKKAKITIRQGQSVTPEMIQVKDEFDPNPVVTISESSYDSTEPGSSTVEFTVEDRSGNRATYTQKLEIEEDPAYGKKVVYLTFDDGPSANTGEILKMLDKYNAKATFFVTGTHPEYNKFIKQADKAGHTIGLHTFSHDYADLYSSKEAYFDDLKKVSDMVEDVTGKKSMVIRFPGGSSNMISAQYTPEIMTELTKEVRDKGYQYFDWNVDSTDASGNNVPVSQIVANATASDEQYINILMHDTDAKDTTVEALEQIIKHYKDEGYVFLGLDTSSYPAHHQVVN</sequence>
<reference evidence="1" key="1">
    <citation type="submission" date="2019-04" db="EMBL/GenBank/DDBJ databases">
        <title>Microbes associate with the intestines of laboratory mice.</title>
        <authorList>
            <person name="Navarre W."/>
            <person name="Wong E."/>
            <person name="Huang K."/>
            <person name="Tropini C."/>
            <person name="Ng K."/>
            <person name="Yu B."/>
        </authorList>
    </citation>
    <scope>NUCLEOTIDE SEQUENCE</scope>
    <source>
        <strain evidence="1">NM09_H32</strain>
    </source>
</reference>
<gene>
    <name evidence="1" type="ORF">E5336_11515</name>
</gene>
<name>A0AC61R4F0_9FIRM</name>
<evidence type="ECO:0000313" key="1">
    <source>
        <dbReference type="EMBL" id="TGY64839.1"/>
    </source>
</evidence>
<proteinExistence type="predicted"/>
<dbReference type="Proteomes" id="UP000308836">
    <property type="component" value="Unassembled WGS sequence"/>
</dbReference>